<dbReference type="PIRSF" id="PIRSF000410">
    <property type="entry name" value="CheR"/>
    <property type="match status" value="1"/>
</dbReference>
<feature type="binding site" evidence="6">
    <location>
        <position position="87"/>
    </location>
    <ligand>
        <name>S-adenosyl-L-methionine</name>
        <dbReference type="ChEBI" id="CHEBI:59789"/>
    </ligand>
</feature>
<dbReference type="InterPro" id="IPR029063">
    <property type="entry name" value="SAM-dependent_MTases_sf"/>
</dbReference>
<feature type="binding site" evidence="6">
    <location>
        <begin position="224"/>
        <end position="225"/>
    </location>
    <ligand>
        <name>S-adenosyl-L-methionine</name>
        <dbReference type="ChEBI" id="CHEBI:59789"/>
    </ligand>
</feature>
<feature type="binding site" evidence="6">
    <location>
        <position position="91"/>
    </location>
    <ligand>
        <name>S-adenosyl-L-methionine</name>
        <dbReference type="ChEBI" id="CHEBI:59789"/>
    </ligand>
</feature>
<keyword evidence="4 5" id="KW-0949">S-adenosyl-L-methionine</keyword>
<evidence type="ECO:0000256" key="3">
    <source>
        <dbReference type="ARBA" id="ARBA00022679"/>
    </source>
</evidence>
<evidence type="ECO:0000256" key="1">
    <source>
        <dbReference type="ARBA" id="ARBA00001541"/>
    </source>
</evidence>
<dbReference type="InterPro" id="IPR022642">
    <property type="entry name" value="CheR_C"/>
</dbReference>
<dbReference type="Proteomes" id="UP000504844">
    <property type="component" value="Chromosome"/>
</dbReference>
<feature type="binding site" evidence="6">
    <location>
        <position position="85"/>
    </location>
    <ligand>
        <name>S-adenosyl-L-methionine</name>
        <dbReference type="ChEBI" id="CHEBI:59789"/>
    </ligand>
</feature>
<dbReference type="KEGG" id="dee:HQN60_02240"/>
<dbReference type="InterPro" id="IPR022641">
    <property type="entry name" value="CheR_N"/>
</dbReference>
<dbReference type="Pfam" id="PF01739">
    <property type="entry name" value="CheR"/>
    <property type="match status" value="1"/>
</dbReference>
<evidence type="ECO:0000256" key="2">
    <source>
        <dbReference type="ARBA" id="ARBA00022603"/>
    </source>
</evidence>
<reference evidence="8 9" key="1">
    <citation type="submission" date="2020-05" db="EMBL/GenBank/DDBJ databases">
        <title>Complete genome sequence of Deefgea sp. D17.</title>
        <authorList>
            <person name="Bae J.-W."/>
            <person name="Han J.E."/>
        </authorList>
    </citation>
    <scope>NUCLEOTIDE SEQUENCE [LARGE SCALE GENOMIC DNA]</scope>
    <source>
        <strain evidence="8 9">D17</strain>
    </source>
</reference>
<dbReference type="InterPro" id="IPR000780">
    <property type="entry name" value="CheR_MeTrfase"/>
</dbReference>
<dbReference type="PROSITE" id="PS50123">
    <property type="entry name" value="CHER"/>
    <property type="match status" value="1"/>
</dbReference>
<dbReference type="PANTHER" id="PTHR24422:SF19">
    <property type="entry name" value="CHEMOTAXIS PROTEIN METHYLTRANSFERASE"/>
    <property type="match status" value="1"/>
</dbReference>
<dbReference type="AlphaFoldDB" id="A0A6M8SS97"/>
<evidence type="ECO:0000256" key="5">
    <source>
        <dbReference type="PIRNR" id="PIRNR000410"/>
    </source>
</evidence>
<dbReference type="Gene3D" id="3.40.50.150">
    <property type="entry name" value="Vaccinia Virus protein VP39"/>
    <property type="match status" value="1"/>
</dbReference>
<dbReference type="Gene3D" id="1.10.155.10">
    <property type="entry name" value="Chemotaxis receptor methyltransferase CheR, N-terminal domain"/>
    <property type="match status" value="1"/>
</dbReference>
<feature type="binding site" evidence="6">
    <location>
        <position position="148"/>
    </location>
    <ligand>
        <name>S-adenosyl-L-methionine</name>
        <dbReference type="ChEBI" id="CHEBI:59789"/>
    </ligand>
</feature>
<feature type="domain" description="CheR-type methyltransferase" evidence="7">
    <location>
        <begin position="8"/>
        <end position="280"/>
    </location>
</feature>
<dbReference type="EMBL" id="CP054143">
    <property type="protein sequence ID" value="QKJ68065.1"/>
    <property type="molecule type" value="Genomic_DNA"/>
</dbReference>
<feature type="binding site" evidence="6">
    <location>
        <begin position="206"/>
        <end position="207"/>
    </location>
    <ligand>
        <name>S-adenosyl-L-methionine</name>
        <dbReference type="ChEBI" id="CHEBI:59789"/>
    </ligand>
</feature>
<dbReference type="GO" id="GO:0008983">
    <property type="term" value="F:protein-glutamate O-methyltransferase activity"/>
    <property type="evidence" value="ECO:0007669"/>
    <property type="project" value="UniProtKB-EC"/>
</dbReference>
<feature type="binding site" evidence="6">
    <location>
        <position position="123"/>
    </location>
    <ligand>
        <name>S-adenosyl-L-methionine</name>
        <dbReference type="ChEBI" id="CHEBI:59789"/>
    </ligand>
</feature>
<evidence type="ECO:0000259" key="7">
    <source>
        <dbReference type="PROSITE" id="PS50123"/>
    </source>
</evidence>
<evidence type="ECO:0000256" key="6">
    <source>
        <dbReference type="PIRSR" id="PIRSR000410-1"/>
    </source>
</evidence>
<keyword evidence="2 5" id="KW-0489">Methyltransferase</keyword>
<accession>A0A6M8SS97</accession>
<sequence length="288" mass="33161">MVSNSPLSDPHEFSYSTADFNKVVQLIYQRAGIRLNDSKQQMVYSRLARRLRALNMTSFSQYLTQLEKDADSEEWQQFTNSLTTNLTSFFRESYHFDMLAQQMKKSAAKPFRIWCSAASTGEEPYSLAMTAIEAYQSNHPNVEIVASDLDTQVLATGATGIYTLDKLEKLSMERKRAFFLKGKGSDSGKVRAKKILRELLEFQQINLLNDSWPLQGRFDAIFCRNVMIYFDRPTQKVILEKMGHLLKPEGHLYVGHSENLQFLSDYYASCGKTTYRLTEHAISQWGHR</sequence>
<evidence type="ECO:0000313" key="9">
    <source>
        <dbReference type="Proteomes" id="UP000504844"/>
    </source>
</evidence>
<dbReference type="PANTHER" id="PTHR24422">
    <property type="entry name" value="CHEMOTAXIS PROTEIN METHYLTRANSFERASE"/>
    <property type="match status" value="1"/>
</dbReference>
<keyword evidence="3 5" id="KW-0808">Transferase</keyword>
<protein>
    <recommendedName>
        <fullName evidence="5">Chemotaxis protein methyltransferase</fullName>
        <ecNumber evidence="5">2.1.1.80</ecNumber>
    </recommendedName>
</protein>
<name>A0A6M8SS97_9NEIS</name>
<comment type="function">
    <text evidence="5">Methylation of the membrane-bound methyl-accepting chemotaxis proteins (MCP) to form gamma-glutamyl methyl ester residues in MCP.</text>
</comment>
<dbReference type="GO" id="GO:0032259">
    <property type="term" value="P:methylation"/>
    <property type="evidence" value="ECO:0007669"/>
    <property type="project" value="UniProtKB-KW"/>
</dbReference>
<dbReference type="SUPFAM" id="SSF53335">
    <property type="entry name" value="S-adenosyl-L-methionine-dependent methyltransferases"/>
    <property type="match status" value="1"/>
</dbReference>
<proteinExistence type="predicted"/>
<dbReference type="PRINTS" id="PR00996">
    <property type="entry name" value="CHERMTFRASE"/>
</dbReference>
<dbReference type="EC" id="2.1.1.80" evidence="5"/>
<dbReference type="SMART" id="SM00138">
    <property type="entry name" value="MeTrc"/>
    <property type="match status" value="1"/>
</dbReference>
<dbReference type="InterPro" id="IPR026024">
    <property type="entry name" value="Chemotaxis_MeTrfase_CheR"/>
</dbReference>
<organism evidence="8 9">
    <name type="scientific">Deefgea piscis</name>
    <dbReference type="NCBI Taxonomy" id="2739061"/>
    <lineage>
        <taxon>Bacteria</taxon>
        <taxon>Pseudomonadati</taxon>
        <taxon>Pseudomonadota</taxon>
        <taxon>Betaproteobacteria</taxon>
        <taxon>Neisseriales</taxon>
        <taxon>Chitinibacteraceae</taxon>
        <taxon>Deefgea</taxon>
    </lineage>
</organism>
<keyword evidence="9" id="KW-1185">Reference proteome</keyword>
<dbReference type="InterPro" id="IPR036804">
    <property type="entry name" value="CheR_N_sf"/>
</dbReference>
<dbReference type="InterPro" id="IPR050903">
    <property type="entry name" value="Bact_Chemotaxis_MeTrfase"/>
</dbReference>
<evidence type="ECO:0000313" key="8">
    <source>
        <dbReference type="EMBL" id="QKJ68065.1"/>
    </source>
</evidence>
<dbReference type="SUPFAM" id="SSF47757">
    <property type="entry name" value="Chemotaxis receptor methyltransferase CheR, N-terminal domain"/>
    <property type="match status" value="1"/>
</dbReference>
<comment type="catalytic activity">
    <reaction evidence="1 5">
        <text>L-glutamyl-[protein] + S-adenosyl-L-methionine = [protein]-L-glutamate 5-O-methyl ester + S-adenosyl-L-homocysteine</text>
        <dbReference type="Rhea" id="RHEA:24452"/>
        <dbReference type="Rhea" id="RHEA-COMP:10208"/>
        <dbReference type="Rhea" id="RHEA-COMP:10311"/>
        <dbReference type="ChEBI" id="CHEBI:29973"/>
        <dbReference type="ChEBI" id="CHEBI:57856"/>
        <dbReference type="ChEBI" id="CHEBI:59789"/>
        <dbReference type="ChEBI" id="CHEBI:82795"/>
        <dbReference type="EC" id="2.1.1.80"/>
    </reaction>
</comment>
<evidence type="ECO:0000256" key="4">
    <source>
        <dbReference type="ARBA" id="ARBA00022691"/>
    </source>
</evidence>
<gene>
    <name evidence="8" type="ORF">HQN60_02240</name>
</gene>
<dbReference type="Pfam" id="PF03705">
    <property type="entry name" value="CheR_N"/>
    <property type="match status" value="1"/>
</dbReference>